<dbReference type="Proteomes" id="UP000004030">
    <property type="component" value="Unassembled WGS sequence"/>
</dbReference>
<name>G6ELG1_9SPHN</name>
<evidence type="ECO:0000313" key="2">
    <source>
        <dbReference type="EMBL" id="EHJ57842.1"/>
    </source>
</evidence>
<keyword evidence="3" id="KW-1185">Reference proteome</keyword>
<dbReference type="RefSeq" id="WP_007016067.1">
    <property type="nucleotide sequence ID" value="NZ_AGFM01000123.1"/>
</dbReference>
<comment type="caution">
    <text evidence="2">The sequence shown here is derived from an EMBL/GenBank/DDBJ whole genome shotgun (WGS) entry which is preliminary data.</text>
</comment>
<protein>
    <submittedName>
        <fullName evidence="2">Glycosyl transferase family 2</fullName>
    </submittedName>
</protein>
<feature type="domain" description="Glycosyltransferase 2-like" evidence="1">
    <location>
        <begin position="20"/>
        <end position="148"/>
    </location>
</feature>
<dbReference type="GO" id="GO:0016740">
    <property type="term" value="F:transferase activity"/>
    <property type="evidence" value="ECO:0007669"/>
    <property type="project" value="UniProtKB-KW"/>
</dbReference>
<dbReference type="eggNOG" id="COG1215">
    <property type="taxonomic scope" value="Bacteria"/>
</dbReference>
<sequence length="249" mass="28311">MITQQTTTVHQSGSLDQRVSVVIALYNYERHIAETLDSVAAQTTRDVAIIVVNDCSTDNSLDVAAEWMRHNQHTGMGMLLLSNNENVGASIARNNGITVAQSEFCFLLDADNLLYPRCLEKHLAAIESRPNVDAAYSLIEVFEGDRELFGAGVFAKEGLIHGNFIDLMAMYRRSTLLALNGFEKIRYGWEDYDLWLRMLEGDSIVLHIPEITARYRHHYSSVTRTEQKSSNVLDLHKDMTRRHPWLKLQ</sequence>
<evidence type="ECO:0000313" key="3">
    <source>
        <dbReference type="Proteomes" id="UP000004030"/>
    </source>
</evidence>
<dbReference type="Pfam" id="PF00535">
    <property type="entry name" value="Glycos_transf_2"/>
    <property type="match status" value="1"/>
</dbReference>
<dbReference type="SUPFAM" id="SSF53448">
    <property type="entry name" value="Nucleotide-diphospho-sugar transferases"/>
    <property type="match status" value="1"/>
</dbReference>
<keyword evidence="2" id="KW-0808">Transferase</keyword>
<geneLocation type="plasmid" evidence="2">
    <name>pLA2</name>
</geneLocation>
<proteinExistence type="predicted"/>
<dbReference type="InterPro" id="IPR050834">
    <property type="entry name" value="Glycosyltransf_2"/>
</dbReference>
<keyword evidence="2" id="KW-0614">Plasmid</keyword>
<dbReference type="PANTHER" id="PTHR43685">
    <property type="entry name" value="GLYCOSYLTRANSFERASE"/>
    <property type="match status" value="1"/>
</dbReference>
<dbReference type="InterPro" id="IPR029044">
    <property type="entry name" value="Nucleotide-diphossugar_trans"/>
</dbReference>
<dbReference type="PANTHER" id="PTHR43685:SF2">
    <property type="entry name" value="GLYCOSYLTRANSFERASE 2-LIKE DOMAIN-CONTAINING PROTEIN"/>
    <property type="match status" value="1"/>
</dbReference>
<dbReference type="KEGG" id="npn:JI59_26140"/>
<organism evidence="2 3">
    <name type="scientific">Novosphingobium pentaromativorans US6-1</name>
    <dbReference type="NCBI Taxonomy" id="1088721"/>
    <lineage>
        <taxon>Bacteria</taxon>
        <taxon>Pseudomonadati</taxon>
        <taxon>Pseudomonadota</taxon>
        <taxon>Alphaproteobacteria</taxon>
        <taxon>Sphingomonadales</taxon>
        <taxon>Sphingomonadaceae</taxon>
        <taxon>Novosphingobium</taxon>
    </lineage>
</organism>
<dbReference type="AlphaFoldDB" id="G6ELG1"/>
<evidence type="ECO:0000259" key="1">
    <source>
        <dbReference type="Pfam" id="PF00535"/>
    </source>
</evidence>
<reference evidence="2 3" key="1">
    <citation type="journal article" date="2012" name="J. Bacteriol.">
        <title>Genome sequence of benzo(a)pyrene-degrading bacterium Novosphingobium pentaromativorans US6-1.</title>
        <authorList>
            <person name="Luo Y.R."/>
            <person name="Kang S.G."/>
            <person name="Kim S.J."/>
            <person name="Kim M.R."/>
            <person name="Li N."/>
            <person name="Lee J.H."/>
            <person name="Kwon K.K."/>
        </authorList>
    </citation>
    <scope>NUCLEOTIDE SEQUENCE [LARGE SCALE GENOMIC DNA]</scope>
    <source>
        <strain evidence="2 3">US6-1</strain>
        <plasmid evidence="2">pLA2</plasmid>
    </source>
</reference>
<gene>
    <name evidence="2" type="ORF">NSU_pLA2035</name>
</gene>
<dbReference type="InterPro" id="IPR001173">
    <property type="entry name" value="Glyco_trans_2-like"/>
</dbReference>
<dbReference type="EMBL" id="AGFM01000123">
    <property type="protein sequence ID" value="EHJ57842.1"/>
    <property type="molecule type" value="Genomic_DNA"/>
</dbReference>
<dbReference type="CDD" id="cd00761">
    <property type="entry name" value="Glyco_tranf_GTA_type"/>
    <property type="match status" value="1"/>
</dbReference>
<accession>G6ELG1</accession>
<dbReference type="OrthoDB" id="9807795at2"/>
<dbReference type="Gene3D" id="3.90.550.10">
    <property type="entry name" value="Spore Coat Polysaccharide Biosynthesis Protein SpsA, Chain A"/>
    <property type="match status" value="1"/>
</dbReference>
<dbReference type="PATRIC" id="fig|1088721.3.peg.5080"/>